<reference evidence="2" key="2">
    <citation type="submission" date="2020-05" db="EMBL/GenBank/DDBJ databases">
        <authorList>
            <person name="Kim H.-S."/>
            <person name="Proctor R.H."/>
            <person name="Brown D.W."/>
        </authorList>
    </citation>
    <scope>NUCLEOTIDE SEQUENCE</scope>
    <source>
        <strain evidence="2">NRRL 20472</strain>
    </source>
</reference>
<dbReference type="Proteomes" id="UP000622797">
    <property type="component" value="Unassembled WGS sequence"/>
</dbReference>
<feature type="compositionally biased region" description="Basic and acidic residues" evidence="1">
    <location>
        <begin position="1"/>
        <end position="13"/>
    </location>
</feature>
<proteinExistence type="predicted"/>
<gene>
    <name evidence="2" type="ORF">FSARC_13317</name>
</gene>
<reference evidence="2" key="1">
    <citation type="journal article" date="2020" name="BMC Genomics">
        <title>Correction to: Identification and distribution of gene clusters required for synthesis of sphingolipid metabolism inhibitors in diverse species of the filamentous fungus Fusarium.</title>
        <authorList>
            <person name="Kim H.S."/>
            <person name="Lohmar J.M."/>
            <person name="Busman M."/>
            <person name="Brown D.W."/>
            <person name="Naumann T.A."/>
            <person name="Divon H.H."/>
            <person name="Lysoe E."/>
            <person name="Uhlig S."/>
            <person name="Proctor R.H."/>
        </authorList>
    </citation>
    <scope>NUCLEOTIDE SEQUENCE</scope>
    <source>
        <strain evidence="2">NRRL 20472</strain>
    </source>
</reference>
<evidence type="ECO:0000313" key="2">
    <source>
        <dbReference type="EMBL" id="KAF4949998.1"/>
    </source>
</evidence>
<evidence type="ECO:0000256" key="1">
    <source>
        <dbReference type="SAM" id="MobiDB-lite"/>
    </source>
</evidence>
<feature type="region of interest" description="Disordered" evidence="1">
    <location>
        <begin position="1"/>
        <end position="21"/>
    </location>
</feature>
<protein>
    <submittedName>
        <fullName evidence="2">Uncharacterized protein</fullName>
    </submittedName>
</protein>
<accession>A0A8H4WTB5</accession>
<dbReference type="AlphaFoldDB" id="A0A8H4WTB5"/>
<evidence type="ECO:0000313" key="3">
    <source>
        <dbReference type="Proteomes" id="UP000622797"/>
    </source>
</evidence>
<keyword evidence="3" id="KW-1185">Reference proteome</keyword>
<name>A0A8H4WTB5_9HYPO</name>
<dbReference type="OrthoDB" id="4777915at2759"/>
<comment type="caution">
    <text evidence="2">The sequence shown here is derived from an EMBL/GenBank/DDBJ whole genome shotgun (WGS) entry which is preliminary data.</text>
</comment>
<dbReference type="EMBL" id="JABEXW010000986">
    <property type="protein sequence ID" value="KAF4949998.1"/>
    <property type="molecule type" value="Genomic_DNA"/>
</dbReference>
<organism evidence="2 3">
    <name type="scientific">Fusarium sarcochroum</name>
    <dbReference type="NCBI Taxonomy" id="1208366"/>
    <lineage>
        <taxon>Eukaryota</taxon>
        <taxon>Fungi</taxon>
        <taxon>Dikarya</taxon>
        <taxon>Ascomycota</taxon>
        <taxon>Pezizomycotina</taxon>
        <taxon>Sordariomycetes</taxon>
        <taxon>Hypocreomycetidae</taxon>
        <taxon>Hypocreales</taxon>
        <taxon>Nectriaceae</taxon>
        <taxon>Fusarium</taxon>
        <taxon>Fusarium lateritium species complex</taxon>
    </lineage>
</organism>
<sequence length="183" mass="21589">MTPEEHAADMEDKKRRKAKGRRLNAIEDLDPVENVLNGDSLCPDLEGAEEMGDIKSFQYRVSNFRNLDLYWYSPELYKFALCDWRVPRHRKDYDNAGLEDMYQKYLRWVRNNDRREQARAVARPTGLKSARYWAQKMVDEFEAAAAKGEQPDALKAWVGMRIRTPPWDEDISQSKENYGFIIY</sequence>